<comment type="function">
    <text evidence="8">Part of the SNAPc complex required for the transcription of both RNA polymerase II and III small-nuclear RNA genes. Binds to the proximal sequence element (PSE), a non-TATA-box basal promoter element common to these 2 types of genes. Recruits TBP and BRF2 to the U6 snRNA TATA box.</text>
</comment>
<sequence>MEKIYEVSGFRASERINFNQYFKKYSDICPAPLNNVHDNLVEFIGEGPLSNFNDLETLCNPNSLTLSNEPPNVPIDMPDKMHSKTKFDHYYPITPKARELNVVQAKEGLDKKRDSTEITFPSKRTFKSSIENDSLDYESNPVKPYSDYILSILIYQPRSIEQGNKYSSEKLRFAYEIEAIGSNKLSEVVDIIDCASNLAIIKEVENTDADLSEFQNAKKWYPAQTVFIDGVFYNDTRVPNSTDLSKEVIKWAKEKDIGVFTTAKMEETLLSSLSPRLGYPYVYIHQGNCEHIFSFSDARLVLKRDNIRSNYPRIVSSNRESNILCFLCAKRPSEWMVFRCEKFPQERTFLCTKCCDLYLYIDGEKVTDFKLYPYYN</sequence>
<dbReference type="GO" id="GO:0001006">
    <property type="term" value="F:RNA polymerase III type 3 promoter sequence-specific DNA binding"/>
    <property type="evidence" value="ECO:0007669"/>
    <property type="project" value="TreeGrafter"/>
</dbReference>
<comment type="subcellular location">
    <subcellularLocation>
        <location evidence="1">Nucleus</location>
    </subcellularLocation>
</comment>
<evidence type="ECO:0000256" key="1">
    <source>
        <dbReference type="ARBA" id="ARBA00004123"/>
    </source>
</evidence>
<comment type="similarity">
    <text evidence="2">Belongs to the SNAPC3/SRD2 family.</text>
</comment>
<dbReference type="AlphaFoldDB" id="A0A9N9TV45"/>
<evidence type="ECO:0000256" key="5">
    <source>
        <dbReference type="ARBA" id="ARBA00023125"/>
    </source>
</evidence>
<dbReference type="Pfam" id="PF12251">
    <property type="entry name" value="SNAPC3"/>
    <property type="match status" value="1"/>
</dbReference>
<evidence type="ECO:0000256" key="9">
    <source>
        <dbReference type="ARBA" id="ARBA00025958"/>
    </source>
</evidence>
<dbReference type="GO" id="GO:0042796">
    <property type="term" value="P:snRNA transcription by RNA polymerase III"/>
    <property type="evidence" value="ECO:0007669"/>
    <property type="project" value="TreeGrafter"/>
</dbReference>
<keyword evidence="4" id="KW-0805">Transcription regulation</keyword>
<gene>
    <name evidence="11" type="ORF">PHYEVI_LOCUS7436</name>
</gene>
<dbReference type="InterPro" id="IPR022042">
    <property type="entry name" value="snRNA-activating_su3"/>
</dbReference>
<keyword evidence="7" id="KW-0539">Nucleus</keyword>
<evidence type="ECO:0000256" key="4">
    <source>
        <dbReference type="ARBA" id="ARBA00023015"/>
    </source>
</evidence>
<accession>A0A9N9TV45</accession>
<evidence type="ECO:0000256" key="6">
    <source>
        <dbReference type="ARBA" id="ARBA00023163"/>
    </source>
</evidence>
<dbReference type="GO" id="GO:0001046">
    <property type="term" value="F:core promoter sequence-specific DNA binding"/>
    <property type="evidence" value="ECO:0007669"/>
    <property type="project" value="TreeGrafter"/>
</dbReference>
<dbReference type="PANTHER" id="PTHR13421:SF16">
    <property type="entry name" value="SNRNA-ACTIVATING PROTEIN COMPLEX SUBUNIT 3"/>
    <property type="match status" value="1"/>
</dbReference>
<dbReference type="Proteomes" id="UP001153712">
    <property type="component" value="Chromosome 4"/>
</dbReference>
<dbReference type="GO" id="GO:0042795">
    <property type="term" value="P:snRNA transcription by RNA polymerase II"/>
    <property type="evidence" value="ECO:0007669"/>
    <property type="project" value="TreeGrafter"/>
</dbReference>
<keyword evidence="6" id="KW-0804">Transcription</keyword>
<evidence type="ECO:0000313" key="12">
    <source>
        <dbReference type="Proteomes" id="UP001153712"/>
    </source>
</evidence>
<dbReference type="PANTHER" id="PTHR13421">
    <property type="entry name" value="SNRNA-ACTIVATING PROTEIN COMPLEX SUBUNIT 3"/>
    <property type="match status" value="1"/>
</dbReference>
<keyword evidence="5" id="KW-0238">DNA-binding</keyword>
<dbReference type="GO" id="GO:0000978">
    <property type="term" value="F:RNA polymerase II cis-regulatory region sequence-specific DNA binding"/>
    <property type="evidence" value="ECO:0007669"/>
    <property type="project" value="TreeGrafter"/>
</dbReference>
<comment type="subunit">
    <text evidence="9">Part of the SNAPc complex composed of 5 subunits: SNAPC1, SNAPC2, SNAPC3, SNAPC4 and SNAPC5. SNAPC3 interacts with SNAPC1.</text>
</comment>
<evidence type="ECO:0000256" key="10">
    <source>
        <dbReference type="ARBA" id="ARBA00029606"/>
    </source>
</evidence>
<evidence type="ECO:0000256" key="2">
    <source>
        <dbReference type="ARBA" id="ARBA00010410"/>
    </source>
</evidence>
<evidence type="ECO:0000256" key="7">
    <source>
        <dbReference type="ARBA" id="ARBA00023242"/>
    </source>
</evidence>
<dbReference type="EMBL" id="OU900097">
    <property type="protein sequence ID" value="CAG9861093.1"/>
    <property type="molecule type" value="Genomic_DNA"/>
</dbReference>
<dbReference type="GO" id="GO:0019185">
    <property type="term" value="C:snRNA-activating protein complex"/>
    <property type="evidence" value="ECO:0007669"/>
    <property type="project" value="TreeGrafter"/>
</dbReference>
<dbReference type="OrthoDB" id="46583at2759"/>
<protein>
    <recommendedName>
        <fullName evidence="3">snRNA-activating protein complex subunit 3</fullName>
    </recommendedName>
    <alternativeName>
        <fullName evidence="10">Small nuclear RNA-activating complex polypeptide 3</fullName>
    </alternativeName>
</protein>
<evidence type="ECO:0000313" key="11">
    <source>
        <dbReference type="EMBL" id="CAG9861093.1"/>
    </source>
</evidence>
<keyword evidence="12" id="KW-1185">Reference proteome</keyword>
<proteinExistence type="inferred from homology"/>
<organism evidence="11 12">
    <name type="scientific">Phyllotreta striolata</name>
    <name type="common">Striped flea beetle</name>
    <name type="synonym">Crioceris striolata</name>
    <dbReference type="NCBI Taxonomy" id="444603"/>
    <lineage>
        <taxon>Eukaryota</taxon>
        <taxon>Metazoa</taxon>
        <taxon>Ecdysozoa</taxon>
        <taxon>Arthropoda</taxon>
        <taxon>Hexapoda</taxon>
        <taxon>Insecta</taxon>
        <taxon>Pterygota</taxon>
        <taxon>Neoptera</taxon>
        <taxon>Endopterygota</taxon>
        <taxon>Coleoptera</taxon>
        <taxon>Polyphaga</taxon>
        <taxon>Cucujiformia</taxon>
        <taxon>Chrysomeloidea</taxon>
        <taxon>Chrysomelidae</taxon>
        <taxon>Galerucinae</taxon>
        <taxon>Alticini</taxon>
        <taxon>Phyllotreta</taxon>
    </lineage>
</organism>
<evidence type="ECO:0000256" key="8">
    <source>
        <dbReference type="ARBA" id="ARBA00025193"/>
    </source>
</evidence>
<reference evidence="11" key="1">
    <citation type="submission" date="2022-01" db="EMBL/GenBank/DDBJ databases">
        <authorList>
            <person name="King R."/>
        </authorList>
    </citation>
    <scope>NUCLEOTIDE SEQUENCE</scope>
</reference>
<dbReference type="GO" id="GO:0005634">
    <property type="term" value="C:nucleus"/>
    <property type="evidence" value="ECO:0007669"/>
    <property type="project" value="UniProtKB-SubCell"/>
</dbReference>
<name>A0A9N9TV45_PHYSR</name>
<dbReference type="GO" id="GO:0003681">
    <property type="term" value="F:bent DNA binding"/>
    <property type="evidence" value="ECO:0007669"/>
    <property type="project" value="TreeGrafter"/>
</dbReference>
<evidence type="ECO:0000256" key="3">
    <source>
        <dbReference type="ARBA" id="ARBA00013634"/>
    </source>
</evidence>